<evidence type="ECO:0000313" key="2">
    <source>
        <dbReference type="Proteomes" id="UP000800096"/>
    </source>
</evidence>
<name>A0A6A5QWE2_AMPQU</name>
<gene>
    <name evidence="1" type="ORF">BDU57DRAFT_536249</name>
</gene>
<accession>A0A6A5QWE2</accession>
<dbReference type="EMBL" id="ML979133">
    <property type="protein sequence ID" value="KAF1919248.1"/>
    <property type="molecule type" value="Genomic_DNA"/>
</dbReference>
<sequence>MTLEVYYGGNTFMVECNKSNNTNPINIMSKHQYAADEGMEFSTSVRFRLELRINVSFESLDYLRERLETPWLASQLIFSARDASHQWGYLLMDPMQDGWKQTAKWQHFFRRILHLRIVRSGDYAKNEICFKKGKMPKYLEELSQLWSPLCTQELEIQLRGVRRKLLSLMREGVIRWFVYQPDKA</sequence>
<evidence type="ECO:0000313" key="1">
    <source>
        <dbReference type="EMBL" id="KAF1919248.1"/>
    </source>
</evidence>
<keyword evidence="2" id="KW-1185">Reference proteome</keyword>
<organism evidence="1 2">
    <name type="scientific">Ampelomyces quisqualis</name>
    <name type="common">Powdery mildew agent</name>
    <dbReference type="NCBI Taxonomy" id="50730"/>
    <lineage>
        <taxon>Eukaryota</taxon>
        <taxon>Fungi</taxon>
        <taxon>Dikarya</taxon>
        <taxon>Ascomycota</taxon>
        <taxon>Pezizomycotina</taxon>
        <taxon>Dothideomycetes</taxon>
        <taxon>Pleosporomycetidae</taxon>
        <taxon>Pleosporales</taxon>
        <taxon>Pleosporineae</taxon>
        <taxon>Phaeosphaeriaceae</taxon>
        <taxon>Ampelomyces</taxon>
    </lineage>
</organism>
<proteinExistence type="predicted"/>
<dbReference type="AlphaFoldDB" id="A0A6A5QWE2"/>
<dbReference type="Proteomes" id="UP000800096">
    <property type="component" value="Unassembled WGS sequence"/>
</dbReference>
<reference evidence="1" key="1">
    <citation type="journal article" date="2020" name="Stud. Mycol.">
        <title>101 Dothideomycetes genomes: a test case for predicting lifestyles and emergence of pathogens.</title>
        <authorList>
            <person name="Haridas S."/>
            <person name="Albert R."/>
            <person name="Binder M."/>
            <person name="Bloem J."/>
            <person name="Labutti K."/>
            <person name="Salamov A."/>
            <person name="Andreopoulos B."/>
            <person name="Baker S."/>
            <person name="Barry K."/>
            <person name="Bills G."/>
            <person name="Bluhm B."/>
            <person name="Cannon C."/>
            <person name="Castanera R."/>
            <person name="Culley D."/>
            <person name="Daum C."/>
            <person name="Ezra D."/>
            <person name="Gonzalez J."/>
            <person name="Henrissat B."/>
            <person name="Kuo A."/>
            <person name="Liang C."/>
            <person name="Lipzen A."/>
            <person name="Lutzoni F."/>
            <person name="Magnuson J."/>
            <person name="Mondo S."/>
            <person name="Nolan M."/>
            <person name="Ohm R."/>
            <person name="Pangilinan J."/>
            <person name="Park H.-J."/>
            <person name="Ramirez L."/>
            <person name="Alfaro M."/>
            <person name="Sun H."/>
            <person name="Tritt A."/>
            <person name="Yoshinaga Y."/>
            <person name="Zwiers L.-H."/>
            <person name="Turgeon B."/>
            <person name="Goodwin S."/>
            <person name="Spatafora J."/>
            <person name="Crous P."/>
            <person name="Grigoriev I."/>
        </authorList>
    </citation>
    <scope>NUCLEOTIDE SEQUENCE</scope>
    <source>
        <strain evidence="1">HMLAC05119</strain>
    </source>
</reference>
<protein>
    <submittedName>
        <fullName evidence="1">Uncharacterized protein</fullName>
    </submittedName>
</protein>